<dbReference type="InterPro" id="IPR019734">
    <property type="entry name" value="TPR_rpt"/>
</dbReference>
<protein>
    <recommendedName>
        <fullName evidence="3">protein O-GlcNAc transferase</fullName>
        <ecNumber evidence="3">2.4.1.255</ecNumber>
    </recommendedName>
</protein>
<dbReference type="PANTHER" id="PTHR44835:SF1">
    <property type="entry name" value="PROTEIN O-GLCNAC TRANSFERASE"/>
    <property type="match status" value="1"/>
</dbReference>
<dbReference type="Gene3D" id="1.25.40.10">
    <property type="entry name" value="Tetratricopeptide repeat domain"/>
    <property type="match status" value="3"/>
</dbReference>
<feature type="repeat" description="TPR" evidence="8">
    <location>
        <begin position="372"/>
        <end position="405"/>
    </location>
</feature>
<dbReference type="Pfam" id="PF13844">
    <property type="entry name" value="Glyco_transf_41"/>
    <property type="match status" value="2"/>
</dbReference>
<dbReference type="InterPro" id="IPR029489">
    <property type="entry name" value="OGT/SEC/SPY_C"/>
</dbReference>
<evidence type="ECO:0000256" key="1">
    <source>
        <dbReference type="ARBA" id="ARBA00004922"/>
    </source>
</evidence>
<dbReference type="EC" id="2.4.1.255" evidence="3"/>
<dbReference type="InterPro" id="IPR013105">
    <property type="entry name" value="TPR_2"/>
</dbReference>
<keyword evidence="4" id="KW-0328">Glycosyltransferase</keyword>
<dbReference type="InterPro" id="IPR051939">
    <property type="entry name" value="Glycosyltr_41/O-GlcNAc_trsf"/>
</dbReference>
<evidence type="ECO:0000256" key="7">
    <source>
        <dbReference type="ARBA" id="ARBA00022803"/>
    </source>
</evidence>
<feature type="repeat" description="TPR" evidence="8">
    <location>
        <begin position="338"/>
        <end position="371"/>
    </location>
</feature>
<gene>
    <name evidence="10" type="ORF">BH720_08510</name>
</gene>
<reference evidence="10" key="1">
    <citation type="submission" date="2016-09" db="EMBL/GenBank/DDBJ databases">
        <title>Draft genome of thermotolerant cyanobacterium Desertifilum sp. strain IPPAS B-1220.</title>
        <authorList>
            <person name="Sinetova M.A."/>
            <person name="Bolakhan K."/>
            <person name="Zayadan B.K."/>
            <person name="Mironov K.S."/>
            <person name="Ustinova V."/>
            <person name="Kupriyanova E.V."/>
            <person name="Sidorov R.A."/>
            <person name="Skrypnik A.N."/>
            <person name="Gogoleva N.E."/>
            <person name="Gogolev Y.V."/>
            <person name="Los D.A."/>
        </authorList>
    </citation>
    <scope>NUCLEOTIDE SEQUENCE [LARGE SCALE GENOMIC DNA]</scope>
    <source>
        <strain evidence="10">IPPAS B-1220</strain>
    </source>
</reference>
<feature type="domain" description="O-GlcNAc transferase C-terminal" evidence="9">
    <location>
        <begin position="604"/>
        <end position="770"/>
    </location>
</feature>
<evidence type="ECO:0000256" key="5">
    <source>
        <dbReference type="ARBA" id="ARBA00022679"/>
    </source>
</evidence>
<dbReference type="InterPro" id="IPR011990">
    <property type="entry name" value="TPR-like_helical_dom_sf"/>
</dbReference>
<comment type="similarity">
    <text evidence="2">Belongs to the glycosyltransferase 41 family. O-GlcNAc transferase subfamily.</text>
</comment>
<dbReference type="EMBL" id="MJGC01000047">
    <property type="protein sequence ID" value="OEJ75672.1"/>
    <property type="molecule type" value="Genomic_DNA"/>
</dbReference>
<dbReference type="SMART" id="SM00028">
    <property type="entry name" value="TPR"/>
    <property type="match status" value="8"/>
</dbReference>
<evidence type="ECO:0000256" key="2">
    <source>
        <dbReference type="ARBA" id="ARBA00005386"/>
    </source>
</evidence>
<feature type="repeat" description="TPR" evidence="8">
    <location>
        <begin position="423"/>
        <end position="456"/>
    </location>
</feature>
<proteinExistence type="inferred from homology"/>
<dbReference type="Pfam" id="PF13181">
    <property type="entry name" value="TPR_8"/>
    <property type="match status" value="1"/>
</dbReference>
<organism evidence="10">
    <name type="scientific">Desertifilum tharense IPPAS B-1220</name>
    <dbReference type="NCBI Taxonomy" id="1781255"/>
    <lineage>
        <taxon>Bacteria</taxon>
        <taxon>Bacillati</taxon>
        <taxon>Cyanobacteriota</taxon>
        <taxon>Cyanophyceae</taxon>
        <taxon>Desertifilales</taxon>
        <taxon>Desertifilaceae</taxon>
        <taxon>Desertifilum</taxon>
    </lineage>
</organism>
<dbReference type="PROSITE" id="PS50005">
    <property type="entry name" value="TPR"/>
    <property type="match status" value="5"/>
</dbReference>
<dbReference type="SUPFAM" id="SSF48452">
    <property type="entry name" value="TPR-like"/>
    <property type="match status" value="2"/>
</dbReference>
<dbReference type="STRING" id="1781255.BH720_08510"/>
<comment type="pathway">
    <text evidence="1">Protein modification; protein glycosylation.</text>
</comment>
<accession>A0A1E5QLU9</accession>
<name>A0A1E5QLU9_9CYAN</name>
<feature type="repeat" description="TPR" evidence="8">
    <location>
        <begin position="304"/>
        <end position="337"/>
    </location>
</feature>
<keyword evidence="6" id="KW-0677">Repeat</keyword>
<dbReference type="Pfam" id="PF13414">
    <property type="entry name" value="TPR_11"/>
    <property type="match status" value="1"/>
</dbReference>
<evidence type="ECO:0000256" key="4">
    <source>
        <dbReference type="ARBA" id="ARBA00022676"/>
    </source>
</evidence>
<dbReference type="GO" id="GO:0097363">
    <property type="term" value="F:protein O-acetylglucosaminyltransferase activity"/>
    <property type="evidence" value="ECO:0007669"/>
    <property type="project" value="UniProtKB-EC"/>
</dbReference>
<evidence type="ECO:0000259" key="9">
    <source>
        <dbReference type="Pfam" id="PF13844"/>
    </source>
</evidence>
<dbReference type="PROSITE" id="PS50293">
    <property type="entry name" value="TPR_REGION"/>
    <property type="match status" value="3"/>
</dbReference>
<dbReference type="SUPFAM" id="SSF53756">
    <property type="entry name" value="UDP-Glycosyltransferase/glycogen phosphorylase"/>
    <property type="match status" value="1"/>
</dbReference>
<evidence type="ECO:0000313" key="10">
    <source>
        <dbReference type="EMBL" id="OEJ75672.1"/>
    </source>
</evidence>
<dbReference type="Pfam" id="PF07719">
    <property type="entry name" value="TPR_2"/>
    <property type="match status" value="1"/>
</dbReference>
<comment type="caution">
    <text evidence="10">The sequence shown here is derived from an EMBL/GenBank/DDBJ whole genome shotgun (WGS) entry which is preliminary data.</text>
</comment>
<evidence type="ECO:0000256" key="8">
    <source>
        <dbReference type="PROSITE-ProRule" id="PRU00339"/>
    </source>
</evidence>
<evidence type="ECO:0000256" key="6">
    <source>
        <dbReference type="ARBA" id="ARBA00022737"/>
    </source>
</evidence>
<feature type="repeat" description="TPR" evidence="8">
    <location>
        <begin position="270"/>
        <end position="303"/>
    </location>
</feature>
<dbReference type="Gene3D" id="3.40.50.2000">
    <property type="entry name" value="Glycogen Phosphorylase B"/>
    <property type="match status" value="1"/>
</dbReference>
<dbReference type="Pfam" id="PF13432">
    <property type="entry name" value="TPR_16"/>
    <property type="match status" value="1"/>
</dbReference>
<dbReference type="RefSeq" id="WP_069966757.1">
    <property type="nucleotide sequence ID" value="NZ_CM124774.1"/>
</dbReference>
<dbReference type="AlphaFoldDB" id="A0A1E5QLU9"/>
<feature type="domain" description="O-GlcNAc transferase C-terminal" evidence="9">
    <location>
        <begin position="784"/>
        <end position="956"/>
    </location>
</feature>
<keyword evidence="5" id="KW-0808">Transferase</keyword>
<dbReference type="Gene3D" id="3.40.50.11380">
    <property type="match status" value="1"/>
</dbReference>
<keyword evidence="7 8" id="KW-0802">TPR repeat</keyword>
<dbReference type="PANTHER" id="PTHR44835">
    <property type="entry name" value="UDP-N-ACETYLGLUCOSAMINE--PEPTIDE N-ACETYLGLUCOSAMINYLTRANSFERASE SPINDLY-RELATED"/>
    <property type="match status" value="1"/>
</dbReference>
<evidence type="ECO:0000256" key="3">
    <source>
        <dbReference type="ARBA" id="ARBA00011970"/>
    </source>
</evidence>
<sequence>MDEQRFISQLESFYRTPDVEKFQQVGDRAYARIGQLLNGAVGCLEADEIFCEVGQGSPKLLGEALRDRPDCFTYSVHDFSTIPDSESELTRFLEFLANLNLEEQVYVCDQSFIDFALELREVESEGRIGVLCLSGVNDYRSLLMGLLLIRQFLAERALIVLLDVDSEVGQQACWDFMATCPEGQVLLENMGLNHNLLMISWNQQCEESLKLFDLQDKQNEQVIRDLKNFTQIYQQLEQIYQQALMLHQQGQFEAAEERYKELLIWRPNDATIWSNLGFLYYQIGDYREALLTFWKGLQIDELNGVSYYYLGLIYEHFKQFDQAIAAFQKSIELTPDLSLAFVGLAQRYLREGKTQEALSVYEDGIEKNSDDAKLYHHFGHFWLELDQINSAIQAYETALSLEPNSAEIRESLELAIALNNQSPDAYLTLARRYYQQQRYSSAIAPYQHYLSLAEGSPEIYYELSESFAYAHQGERAIALLKTAAQKFPKDAQIQFSLILKLLRNGEIPQAIIIAENASTHLPEAYTFKQLKYLIIPPFYNTLEEIDLYRQRFLTGLDRLIAETRLETPQQQQSALEATQRFTNFYLGYQAYNIIEPQKRYGQLLHRILAANFPQWTVPLEMPVVGDKIRIGYVSHYLHAYSGTLWLTGWLKYCDRAEFSIHCYYTGNAPDSITQEFRSYSDKFYHFPHNLSATCQQIRNDNLHILVFPEVGMDPQTMQIAALRLAPIQCVAWGHPVTTGLPTIDYFLSSQLMEPKNAQDHYSETLIQLPNIGVSYPKPQDIPALTKTRSHFDLPEDAVLYFCCQAPYKYLPQYDRIFPQIALKVPQAKFLFLRGTQLKPRLAKAFAEFGLNSEDYCLHRQIPDRSDYLMLNLLCDIFLDTLTWSGGNTSLEAIACNLPIVTCPGEFMRGRHADSFLKMIDITDTIAQNEAEYIEIAVRLGLDPQWRQDLREHLKQNHDLLFEDRACVTALESFFQQAVQQKTASN</sequence>